<evidence type="ECO:0000256" key="8">
    <source>
        <dbReference type="RuleBase" id="RU000532"/>
    </source>
</evidence>
<keyword evidence="4" id="KW-0547">Nucleotide-binding</keyword>
<reference evidence="10" key="1">
    <citation type="submission" date="2017-09" db="EMBL/GenBank/DDBJ databases">
        <title>Depth-based differentiation of microbial function through sediment-hosted aquifers and enrichment of novel symbionts in the deep terrestrial subsurface.</title>
        <authorList>
            <person name="Probst A.J."/>
            <person name="Ladd B."/>
            <person name="Jarett J.K."/>
            <person name="Geller-Mcgrath D.E."/>
            <person name="Sieber C.M.K."/>
            <person name="Emerson J.B."/>
            <person name="Anantharaman K."/>
            <person name="Thomas B.C."/>
            <person name="Malmstrom R."/>
            <person name="Stieglmeier M."/>
            <person name="Klingl A."/>
            <person name="Woyke T."/>
            <person name="Ryan C.M."/>
            <person name="Banfield J.F."/>
        </authorList>
    </citation>
    <scope>NUCLEOTIDE SEQUENCE [LARGE SCALE GENOMIC DNA]</scope>
</reference>
<dbReference type="AlphaFoldDB" id="A0A2H0TCB6"/>
<evidence type="ECO:0000313" key="10">
    <source>
        <dbReference type="Proteomes" id="UP000231503"/>
    </source>
</evidence>
<dbReference type="GO" id="GO:0004618">
    <property type="term" value="F:phosphoglycerate kinase activity"/>
    <property type="evidence" value="ECO:0007669"/>
    <property type="project" value="UniProtKB-EC"/>
</dbReference>
<dbReference type="InterPro" id="IPR015824">
    <property type="entry name" value="Phosphoglycerate_kinase_N"/>
</dbReference>
<dbReference type="PROSITE" id="PS00111">
    <property type="entry name" value="PGLYCERATE_KINASE"/>
    <property type="match status" value="1"/>
</dbReference>
<evidence type="ECO:0000256" key="5">
    <source>
        <dbReference type="ARBA" id="ARBA00022777"/>
    </source>
</evidence>
<dbReference type="PIRSF" id="PIRSF000724">
    <property type="entry name" value="Pgk"/>
    <property type="match status" value="1"/>
</dbReference>
<dbReference type="GO" id="GO:0005829">
    <property type="term" value="C:cytosol"/>
    <property type="evidence" value="ECO:0007669"/>
    <property type="project" value="TreeGrafter"/>
</dbReference>
<evidence type="ECO:0000256" key="4">
    <source>
        <dbReference type="ARBA" id="ARBA00022741"/>
    </source>
</evidence>
<feature type="binding site" evidence="7">
    <location>
        <position position="310"/>
    </location>
    <ligand>
        <name>ATP</name>
        <dbReference type="ChEBI" id="CHEBI:30616"/>
    </ligand>
</feature>
<evidence type="ECO:0000256" key="3">
    <source>
        <dbReference type="ARBA" id="ARBA00022679"/>
    </source>
</evidence>
<sequence>MPKRLSLLPSRLREKRVLMRVDFNVPVKKGHVQDDMRIQKTLPTIKALRECRHKIILLSHMEDENGGTPTLLPIATYLRMHGMRQLIFSRDLDVEHVNKKIESMGPGDILLLENVRKDPREKKNSIQFAEELASFGDVFINEAFSASHRAHASIVGIPRFLPSYAGPLFREEVRQLSRVFRPSHPFLLVLGGRKPVKLTLLSRFLYKADAVVVGGAIANTILAAQGIAVGASVIETAEKKIIEKLARSKKILLPEDVVVERNKRRKTILLADMESQDIIYDLGPKTMEKAEALVGKSKFILWNGPLGYTEKGYVESTEELVSFFANGKRTVITGGGDTIAFLNQKKMLNSFSFVSTGGGAMLDFLAEHTLPGIEALIHARV</sequence>
<evidence type="ECO:0000256" key="6">
    <source>
        <dbReference type="ARBA" id="ARBA00022840"/>
    </source>
</evidence>
<dbReference type="PRINTS" id="PR00477">
    <property type="entry name" value="PHGLYCKINASE"/>
</dbReference>
<dbReference type="EC" id="2.7.2.3" evidence="2 8"/>
<comment type="caution">
    <text evidence="9">The sequence shown here is derived from an EMBL/GenBank/DDBJ whole genome shotgun (WGS) entry which is preliminary data.</text>
</comment>
<feature type="binding site" evidence="7">
    <location>
        <begin position="335"/>
        <end position="338"/>
    </location>
    <ligand>
        <name>ATP</name>
        <dbReference type="ChEBI" id="CHEBI:30616"/>
    </ligand>
</feature>
<proteinExistence type="inferred from homology"/>
<keyword evidence="6 7" id="KW-0067">ATP-binding</keyword>
<evidence type="ECO:0000256" key="7">
    <source>
        <dbReference type="PIRSR" id="PIRSR000724-2"/>
    </source>
</evidence>
<gene>
    <name evidence="9" type="primary">pgk</name>
    <name evidence="9" type="ORF">COU47_03795</name>
</gene>
<dbReference type="GO" id="GO:0005524">
    <property type="term" value="F:ATP binding"/>
    <property type="evidence" value="ECO:0007669"/>
    <property type="project" value="UniProtKB-KW"/>
</dbReference>
<evidence type="ECO:0000256" key="2">
    <source>
        <dbReference type="ARBA" id="ARBA00013061"/>
    </source>
</evidence>
<evidence type="ECO:0000256" key="1">
    <source>
        <dbReference type="ARBA" id="ARBA00000642"/>
    </source>
</evidence>
<dbReference type="SUPFAM" id="SSF53748">
    <property type="entry name" value="Phosphoglycerate kinase"/>
    <property type="match status" value="1"/>
</dbReference>
<organism evidence="9 10">
    <name type="scientific">Candidatus Niyogibacteria bacterium CG10_big_fil_rev_8_21_14_0_10_46_36</name>
    <dbReference type="NCBI Taxonomy" id="1974726"/>
    <lineage>
        <taxon>Bacteria</taxon>
        <taxon>Candidatus Niyogiibacteriota</taxon>
    </lineage>
</organism>
<evidence type="ECO:0000313" key="9">
    <source>
        <dbReference type="EMBL" id="PIR69199.1"/>
    </source>
</evidence>
<name>A0A2H0TCB6_9BACT</name>
<keyword evidence="5 8" id="KW-0418">Kinase</keyword>
<dbReference type="InterPro" id="IPR001576">
    <property type="entry name" value="Phosphoglycerate_kinase"/>
</dbReference>
<dbReference type="Gene3D" id="3.40.50.1260">
    <property type="entry name" value="Phosphoglycerate kinase, N-terminal domain"/>
    <property type="match status" value="2"/>
</dbReference>
<dbReference type="Proteomes" id="UP000231503">
    <property type="component" value="Unassembled WGS sequence"/>
</dbReference>
<dbReference type="GO" id="GO:0006096">
    <property type="term" value="P:glycolytic process"/>
    <property type="evidence" value="ECO:0007669"/>
    <property type="project" value="InterPro"/>
</dbReference>
<feature type="binding site" evidence="7">
    <location>
        <position position="197"/>
    </location>
    <ligand>
        <name>ATP</name>
        <dbReference type="ChEBI" id="CHEBI:30616"/>
    </ligand>
</feature>
<dbReference type="GO" id="GO:0006094">
    <property type="term" value="P:gluconeogenesis"/>
    <property type="evidence" value="ECO:0007669"/>
    <property type="project" value="TreeGrafter"/>
</dbReference>
<comment type="similarity">
    <text evidence="8">Belongs to the phosphoglycerate kinase family.</text>
</comment>
<dbReference type="Pfam" id="PF00162">
    <property type="entry name" value="PGK"/>
    <property type="match status" value="1"/>
</dbReference>
<keyword evidence="3 8" id="KW-0808">Transferase</keyword>
<dbReference type="PANTHER" id="PTHR11406:SF23">
    <property type="entry name" value="PHOSPHOGLYCERATE KINASE 1, CHLOROPLASTIC-RELATED"/>
    <property type="match status" value="1"/>
</dbReference>
<accession>A0A2H0TCB6</accession>
<comment type="catalytic activity">
    <reaction evidence="1 8">
        <text>(2R)-3-phosphoglycerate + ATP = (2R)-3-phospho-glyceroyl phosphate + ADP</text>
        <dbReference type="Rhea" id="RHEA:14801"/>
        <dbReference type="ChEBI" id="CHEBI:30616"/>
        <dbReference type="ChEBI" id="CHEBI:57604"/>
        <dbReference type="ChEBI" id="CHEBI:58272"/>
        <dbReference type="ChEBI" id="CHEBI:456216"/>
        <dbReference type="EC" id="2.7.2.3"/>
    </reaction>
</comment>
<dbReference type="EMBL" id="PFCO01000009">
    <property type="protein sequence ID" value="PIR69199.1"/>
    <property type="molecule type" value="Genomic_DNA"/>
</dbReference>
<dbReference type="GO" id="GO:0043531">
    <property type="term" value="F:ADP binding"/>
    <property type="evidence" value="ECO:0007669"/>
    <property type="project" value="TreeGrafter"/>
</dbReference>
<dbReference type="InterPro" id="IPR036043">
    <property type="entry name" value="Phosphoglycerate_kinase_sf"/>
</dbReference>
<dbReference type="PANTHER" id="PTHR11406">
    <property type="entry name" value="PHOSPHOGLYCERATE KINASE"/>
    <property type="match status" value="1"/>
</dbReference>
<protein>
    <recommendedName>
        <fullName evidence="2 8">Phosphoglycerate kinase</fullName>
        <ecNumber evidence="2 8">2.7.2.3</ecNumber>
    </recommendedName>
</protein>
<dbReference type="InterPro" id="IPR015911">
    <property type="entry name" value="Phosphoglycerate_kinase_CS"/>
</dbReference>